<evidence type="ECO:0000256" key="1">
    <source>
        <dbReference type="SAM" id="MobiDB-lite"/>
    </source>
</evidence>
<reference evidence="2 3" key="1">
    <citation type="journal article" date="2019" name="Sci. Rep.">
        <title>Orb-weaving spider Araneus ventricosus genome elucidates the spidroin gene catalogue.</title>
        <authorList>
            <person name="Kono N."/>
            <person name="Nakamura H."/>
            <person name="Ohtoshi R."/>
            <person name="Moran D.A.P."/>
            <person name="Shinohara A."/>
            <person name="Yoshida Y."/>
            <person name="Fujiwara M."/>
            <person name="Mori M."/>
            <person name="Tomita M."/>
            <person name="Arakawa K."/>
        </authorList>
    </citation>
    <scope>NUCLEOTIDE SEQUENCE [LARGE SCALE GENOMIC DNA]</scope>
</reference>
<proteinExistence type="predicted"/>
<dbReference type="AlphaFoldDB" id="A0A4Y2C2F5"/>
<dbReference type="EMBL" id="BGPR01000133">
    <property type="protein sequence ID" value="GBL97806.1"/>
    <property type="molecule type" value="Genomic_DNA"/>
</dbReference>
<keyword evidence="3" id="KW-1185">Reference proteome</keyword>
<protein>
    <submittedName>
        <fullName evidence="2">Uncharacterized protein</fullName>
    </submittedName>
</protein>
<name>A0A4Y2C2F5_ARAVE</name>
<comment type="caution">
    <text evidence="2">The sequence shown here is derived from an EMBL/GenBank/DDBJ whole genome shotgun (WGS) entry which is preliminary data.</text>
</comment>
<accession>A0A4Y2C2F5</accession>
<gene>
    <name evidence="2" type="ORF">AVEN_231962_1</name>
</gene>
<sequence>METETLLLKRHAVPLEQCVSGTPSGGHSDPVLCHRLPDRRVRPHLRTSPPTHEAAAERSTQEASVRLRIHILFCYLQGALET</sequence>
<organism evidence="2 3">
    <name type="scientific">Araneus ventricosus</name>
    <name type="common">Orbweaver spider</name>
    <name type="synonym">Epeira ventricosa</name>
    <dbReference type="NCBI Taxonomy" id="182803"/>
    <lineage>
        <taxon>Eukaryota</taxon>
        <taxon>Metazoa</taxon>
        <taxon>Ecdysozoa</taxon>
        <taxon>Arthropoda</taxon>
        <taxon>Chelicerata</taxon>
        <taxon>Arachnida</taxon>
        <taxon>Araneae</taxon>
        <taxon>Araneomorphae</taxon>
        <taxon>Entelegynae</taxon>
        <taxon>Araneoidea</taxon>
        <taxon>Araneidae</taxon>
        <taxon>Araneus</taxon>
    </lineage>
</organism>
<feature type="region of interest" description="Disordered" evidence="1">
    <location>
        <begin position="40"/>
        <end position="62"/>
    </location>
</feature>
<evidence type="ECO:0000313" key="3">
    <source>
        <dbReference type="Proteomes" id="UP000499080"/>
    </source>
</evidence>
<evidence type="ECO:0000313" key="2">
    <source>
        <dbReference type="EMBL" id="GBL97806.1"/>
    </source>
</evidence>
<dbReference type="Proteomes" id="UP000499080">
    <property type="component" value="Unassembled WGS sequence"/>
</dbReference>